<dbReference type="Proteomes" id="UP000236173">
    <property type="component" value="Unassembled WGS sequence"/>
</dbReference>
<evidence type="ECO:0000313" key="1">
    <source>
        <dbReference type="EMBL" id="GBC99634.1"/>
    </source>
</evidence>
<gene>
    <name evidence="1" type="ORF">HRbin17_02163</name>
</gene>
<sequence length="37" mass="4316">MNERSLSVARPHLTARLQPIVRHVFQKFARSKAGEQR</sequence>
<accession>A0A2H5XEN8</accession>
<organism evidence="1 2">
    <name type="scientific">Candidatus Fervidibacter japonicus</name>
    <dbReference type="NCBI Taxonomy" id="2035412"/>
    <lineage>
        <taxon>Bacteria</taxon>
        <taxon>Candidatus Fervidibacterota</taxon>
        <taxon>Candidatus Fervidibacter</taxon>
    </lineage>
</organism>
<protein>
    <submittedName>
        <fullName evidence="1">Uncharacterized protein</fullName>
    </submittedName>
</protein>
<evidence type="ECO:0000313" key="2">
    <source>
        <dbReference type="Proteomes" id="UP000236173"/>
    </source>
</evidence>
<comment type="caution">
    <text evidence="1">The sequence shown here is derived from an EMBL/GenBank/DDBJ whole genome shotgun (WGS) entry which is preliminary data.</text>
</comment>
<proteinExistence type="predicted"/>
<dbReference type="AlphaFoldDB" id="A0A2H5XEN8"/>
<name>A0A2H5XEN8_9BACT</name>
<reference evidence="2" key="1">
    <citation type="submission" date="2017-09" db="EMBL/GenBank/DDBJ databases">
        <title>Metaegenomics of thermophilic ammonia-oxidizing enrichment culture.</title>
        <authorList>
            <person name="Kato S."/>
            <person name="Suzuki K."/>
        </authorList>
    </citation>
    <scope>NUCLEOTIDE SEQUENCE [LARGE SCALE GENOMIC DNA]</scope>
</reference>
<dbReference type="EMBL" id="BEHT01000033">
    <property type="protein sequence ID" value="GBC99634.1"/>
    <property type="molecule type" value="Genomic_DNA"/>
</dbReference>